<feature type="transmembrane region" description="Helical" evidence="10">
    <location>
        <begin position="206"/>
        <end position="229"/>
    </location>
</feature>
<keyword evidence="4" id="KW-0997">Cell inner membrane</keyword>
<dbReference type="GO" id="GO:0015188">
    <property type="term" value="F:L-isoleucine transmembrane transporter activity"/>
    <property type="evidence" value="ECO:0007669"/>
    <property type="project" value="TreeGrafter"/>
</dbReference>
<feature type="transmembrane region" description="Helical" evidence="10">
    <location>
        <begin position="72"/>
        <end position="97"/>
    </location>
</feature>
<evidence type="ECO:0000256" key="4">
    <source>
        <dbReference type="ARBA" id="ARBA00022519"/>
    </source>
</evidence>
<proteinExistence type="inferred from homology"/>
<dbReference type="GO" id="GO:0005886">
    <property type="term" value="C:plasma membrane"/>
    <property type="evidence" value="ECO:0007669"/>
    <property type="project" value="UniProtKB-SubCell"/>
</dbReference>
<dbReference type="KEGG" id="dat:HRM2_33800"/>
<dbReference type="PANTHER" id="PTHR11795:SF371">
    <property type="entry name" value="HIGH-AFFINITY BRANCHED-CHAIN AMINO ACID TRANSPORT SYSTEM PERMEASE PROTEIN LIVH"/>
    <property type="match status" value="1"/>
</dbReference>
<evidence type="ECO:0000313" key="11">
    <source>
        <dbReference type="EMBL" id="ACN16455.1"/>
    </source>
</evidence>
<feature type="transmembrane region" description="Helical" evidence="10">
    <location>
        <begin position="46"/>
        <end position="66"/>
    </location>
</feature>
<dbReference type="HOGENOM" id="CLU_039929_3_0_7"/>
<feature type="transmembrane region" description="Helical" evidence="10">
    <location>
        <begin position="109"/>
        <end position="128"/>
    </location>
</feature>
<gene>
    <name evidence="11" type="ordered locus">HRM2_33800</name>
</gene>
<evidence type="ECO:0000256" key="6">
    <source>
        <dbReference type="ARBA" id="ARBA00022970"/>
    </source>
</evidence>
<keyword evidence="12" id="KW-1185">Reference proteome</keyword>
<evidence type="ECO:0000256" key="7">
    <source>
        <dbReference type="ARBA" id="ARBA00022989"/>
    </source>
</evidence>
<evidence type="ECO:0000256" key="2">
    <source>
        <dbReference type="ARBA" id="ARBA00022448"/>
    </source>
</evidence>
<keyword evidence="5 10" id="KW-0812">Transmembrane</keyword>
<dbReference type="PANTHER" id="PTHR11795">
    <property type="entry name" value="BRANCHED-CHAIN AMINO ACID TRANSPORT SYSTEM PERMEASE PROTEIN LIVH"/>
    <property type="match status" value="1"/>
</dbReference>
<dbReference type="GO" id="GO:0042941">
    <property type="term" value="P:D-alanine transmembrane transport"/>
    <property type="evidence" value="ECO:0007669"/>
    <property type="project" value="TreeGrafter"/>
</dbReference>
<evidence type="ECO:0000256" key="3">
    <source>
        <dbReference type="ARBA" id="ARBA00022475"/>
    </source>
</evidence>
<reference evidence="11 12" key="1">
    <citation type="journal article" date="2009" name="Environ. Microbiol.">
        <title>Genome sequence of Desulfobacterium autotrophicum HRM2, a marine sulfate reducer oxidizing organic carbon completely to carbon dioxide.</title>
        <authorList>
            <person name="Strittmatter A.W."/>
            <person name="Liesegang H."/>
            <person name="Rabus R."/>
            <person name="Decker I."/>
            <person name="Amann J."/>
            <person name="Andres S."/>
            <person name="Henne A."/>
            <person name="Fricke W.F."/>
            <person name="Martinez-Arias R."/>
            <person name="Bartels D."/>
            <person name="Goesmann A."/>
            <person name="Krause L."/>
            <person name="Puehler A."/>
            <person name="Klenk H.P."/>
            <person name="Richter M."/>
            <person name="Schuler M."/>
            <person name="Gloeckner F.O."/>
            <person name="Meyerdierks A."/>
            <person name="Gottschalk G."/>
            <person name="Amann R."/>
        </authorList>
    </citation>
    <scope>NUCLEOTIDE SEQUENCE [LARGE SCALE GENOMIC DNA]</scope>
    <source>
        <strain evidence="12">ATCC 43914 / DSM 3382 / HRM2</strain>
    </source>
</reference>
<dbReference type="RefSeq" id="WP_015905217.1">
    <property type="nucleotide sequence ID" value="NC_012108.1"/>
</dbReference>
<protein>
    <submittedName>
        <fullName evidence="11">ABC-type branched-chain amino acid transport system, permease component</fullName>
    </submittedName>
</protein>
<dbReference type="AlphaFoldDB" id="C0QMD8"/>
<dbReference type="GO" id="GO:0005304">
    <property type="term" value="F:L-valine transmembrane transporter activity"/>
    <property type="evidence" value="ECO:0007669"/>
    <property type="project" value="TreeGrafter"/>
</dbReference>
<dbReference type="InterPro" id="IPR052157">
    <property type="entry name" value="BCAA_transport_permease"/>
</dbReference>
<organism evidence="11 12">
    <name type="scientific">Desulforapulum autotrophicum (strain ATCC 43914 / DSM 3382 / VKM B-1955 / HRM2)</name>
    <name type="common">Desulfobacterium autotrophicum</name>
    <dbReference type="NCBI Taxonomy" id="177437"/>
    <lineage>
        <taxon>Bacteria</taxon>
        <taxon>Pseudomonadati</taxon>
        <taxon>Thermodesulfobacteriota</taxon>
        <taxon>Desulfobacteria</taxon>
        <taxon>Desulfobacterales</taxon>
        <taxon>Desulfobacteraceae</taxon>
        <taxon>Desulforapulum</taxon>
    </lineage>
</organism>
<keyword evidence="2" id="KW-0813">Transport</keyword>
<comment type="similarity">
    <text evidence="9">Belongs to the binding-protein-dependent transport system permease family. LivHM subfamily.</text>
</comment>
<dbReference type="InterPro" id="IPR001851">
    <property type="entry name" value="ABC_transp_permease"/>
</dbReference>
<dbReference type="CDD" id="cd06582">
    <property type="entry name" value="TM_PBP1_LivH_like"/>
    <property type="match status" value="1"/>
</dbReference>
<dbReference type="GO" id="GO:1903806">
    <property type="term" value="P:L-isoleucine import across plasma membrane"/>
    <property type="evidence" value="ECO:0007669"/>
    <property type="project" value="TreeGrafter"/>
</dbReference>
<dbReference type="EMBL" id="CP001087">
    <property type="protein sequence ID" value="ACN16455.1"/>
    <property type="molecule type" value="Genomic_DNA"/>
</dbReference>
<dbReference type="Proteomes" id="UP000000442">
    <property type="component" value="Chromosome"/>
</dbReference>
<keyword evidence="8 10" id="KW-0472">Membrane</keyword>
<feature type="transmembrane region" description="Helical" evidence="10">
    <location>
        <begin position="249"/>
        <end position="268"/>
    </location>
</feature>
<evidence type="ECO:0000256" key="10">
    <source>
        <dbReference type="SAM" id="Phobius"/>
    </source>
</evidence>
<dbReference type="STRING" id="177437.HRM2_33800"/>
<feature type="transmembrane region" description="Helical" evidence="10">
    <location>
        <begin position="12"/>
        <end position="34"/>
    </location>
</feature>
<evidence type="ECO:0000256" key="5">
    <source>
        <dbReference type="ARBA" id="ARBA00022692"/>
    </source>
</evidence>
<feature type="transmembrane region" description="Helical" evidence="10">
    <location>
        <begin position="280"/>
        <end position="297"/>
    </location>
</feature>
<feature type="transmembrane region" description="Helical" evidence="10">
    <location>
        <begin position="148"/>
        <end position="177"/>
    </location>
</feature>
<name>C0QMD8_DESAH</name>
<evidence type="ECO:0000256" key="9">
    <source>
        <dbReference type="ARBA" id="ARBA00037998"/>
    </source>
</evidence>
<dbReference type="GO" id="GO:0015808">
    <property type="term" value="P:L-alanine transport"/>
    <property type="evidence" value="ECO:0007669"/>
    <property type="project" value="TreeGrafter"/>
</dbReference>
<dbReference type="GO" id="GO:0015192">
    <property type="term" value="F:L-phenylalanine transmembrane transporter activity"/>
    <property type="evidence" value="ECO:0007669"/>
    <property type="project" value="TreeGrafter"/>
</dbReference>
<dbReference type="Pfam" id="PF02653">
    <property type="entry name" value="BPD_transp_2"/>
    <property type="match status" value="1"/>
</dbReference>
<accession>C0QMD8</accession>
<dbReference type="GO" id="GO:0015190">
    <property type="term" value="F:L-leucine transmembrane transporter activity"/>
    <property type="evidence" value="ECO:0007669"/>
    <property type="project" value="TreeGrafter"/>
</dbReference>
<dbReference type="OrthoDB" id="9807115at2"/>
<dbReference type="eggNOG" id="COG0559">
    <property type="taxonomic scope" value="Bacteria"/>
</dbReference>
<sequence length="310" mass="33368">MEDIFSQLAQQAINGITIGGVYALIAIGYSMVYGVLSMLNFAHGELYMIGGFTGWWVLELFSVAHVPVMNAALLISLMILLAMGVSALLGLVIERVAYRPLRNAPRMNLLLSSLGVSIFIQNFILYFQGAKVKVFHISQLIPEGLRTFHIGGVVISFMRIFVMLACFLLMVLLTLIIKRTNVGKSIRATAQDIEAAAFMGIDTDKIIVIVFLIGSALGGAAGVLVSLLFTQVDYYVGFQAGLKGFTAAVLGGIGSIPGAMVGGLFLGLCEAMAVTFFPSAYKDVVAFLILIAVLIFRPQGLMGEKIREKV</sequence>
<evidence type="ECO:0000256" key="1">
    <source>
        <dbReference type="ARBA" id="ARBA00004651"/>
    </source>
</evidence>
<keyword evidence="6" id="KW-0029">Amino-acid transport</keyword>
<evidence type="ECO:0000256" key="8">
    <source>
        <dbReference type="ARBA" id="ARBA00023136"/>
    </source>
</evidence>
<comment type="subcellular location">
    <subcellularLocation>
        <location evidence="1">Cell membrane</location>
        <topology evidence="1">Multi-pass membrane protein</topology>
    </subcellularLocation>
</comment>
<keyword evidence="3" id="KW-1003">Cell membrane</keyword>
<evidence type="ECO:0000313" key="12">
    <source>
        <dbReference type="Proteomes" id="UP000000442"/>
    </source>
</evidence>
<keyword evidence="7 10" id="KW-1133">Transmembrane helix</keyword>